<dbReference type="RefSeq" id="WP_120955028.1">
    <property type="nucleotide sequence ID" value="NZ_RBIR01000009.1"/>
</dbReference>
<reference evidence="7 8" key="1">
    <citation type="submission" date="2018-10" db="EMBL/GenBank/DDBJ databases">
        <title>Genomic Encyclopedia of Type Strains, Phase IV (KMG-IV): sequencing the most valuable type-strain genomes for metagenomic binning, comparative biology and taxonomic classification.</title>
        <authorList>
            <person name="Goeker M."/>
        </authorList>
    </citation>
    <scope>NUCLEOTIDE SEQUENCE [LARGE SCALE GENOMIC DNA]</scope>
    <source>
        <strain evidence="7 8">DSM 25586</strain>
    </source>
</reference>
<dbReference type="PANTHER" id="PTHR42784:SF1">
    <property type="entry name" value="PYRANOSE 2-OXIDASE"/>
    <property type="match status" value="1"/>
</dbReference>
<dbReference type="InterPro" id="IPR007867">
    <property type="entry name" value="GMC_OxRtase_C"/>
</dbReference>
<keyword evidence="3" id="KW-0285">Flavoprotein</keyword>
<dbReference type="InterPro" id="IPR036188">
    <property type="entry name" value="FAD/NAD-bd_sf"/>
</dbReference>
<dbReference type="Gene3D" id="3.50.50.60">
    <property type="entry name" value="FAD/NAD(P)-binding domain"/>
    <property type="match status" value="2"/>
</dbReference>
<dbReference type="SUPFAM" id="SSF51905">
    <property type="entry name" value="FAD/NAD(P)-binding domain"/>
    <property type="match status" value="1"/>
</dbReference>
<evidence type="ECO:0000256" key="4">
    <source>
        <dbReference type="ARBA" id="ARBA00022827"/>
    </source>
</evidence>
<evidence type="ECO:0000313" key="8">
    <source>
        <dbReference type="Proteomes" id="UP000276055"/>
    </source>
</evidence>
<dbReference type="OrthoDB" id="9798604at2"/>
<organism evidence="7 8">
    <name type="scientific">Arthrobacter oryzae</name>
    <dbReference type="NCBI Taxonomy" id="409290"/>
    <lineage>
        <taxon>Bacteria</taxon>
        <taxon>Bacillati</taxon>
        <taxon>Actinomycetota</taxon>
        <taxon>Actinomycetes</taxon>
        <taxon>Micrococcales</taxon>
        <taxon>Micrococcaceae</taxon>
        <taxon>Arthrobacter</taxon>
    </lineage>
</organism>
<accession>A0A495EA18</accession>
<evidence type="ECO:0000259" key="6">
    <source>
        <dbReference type="Pfam" id="PF05199"/>
    </source>
</evidence>
<comment type="caution">
    <text evidence="7">The sequence shown here is derived from an EMBL/GenBank/DDBJ whole genome shotgun (WGS) entry which is preliminary data.</text>
</comment>
<dbReference type="Pfam" id="PF05199">
    <property type="entry name" value="GMC_oxred_C"/>
    <property type="match status" value="1"/>
</dbReference>
<protein>
    <submittedName>
        <fullName evidence="7">Gluconate 2-dehydrogenase alpha chain</fullName>
    </submittedName>
</protein>
<dbReference type="Pfam" id="PF13618">
    <property type="entry name" value="Gluconate_2-dh3"/>
    <property type="match status" value="1"/>
</dbReference>
<feature type="domain" description="Glucose-methanol-choline oxidoreductase C-terminal" evidence="6">
    <location>
        <begin position="630"/>
        <end position="735"/>
    </location>
</feature>
<keyword evidence="5" id="KW-0560">Oxidoreductase</keyword>
<name>A0A495EA18_9MICC</name>
<dbReference type="GO" id="GO:0016614">
    <property type="term" value="F:oxidoreductase activity, acting on CH-OH group of donors"/>
    <property type="evidence" value="ECO:0007669"/>
    <property type="project" value="InterPro"/>
</dbReference>
<proteinExistence type="inferred from homology"/>
<dbReference type="InterPro" id="IPR027056">
    <property type="entry name" value="Gluconate_2DH_su3"/>
</dbReference>
<gene>
    <name evidence="7" type="ORF">C8D78_3423</name>
</gene>
<evidence type="ECO:0000313" key="7">
    <source>
        <dbReference type="EMBL" id="RKR13762.1"/>
    </source>
</evidence>
<dbReference type="InterPro" id="IPR051473">
    <property type="entry name" value="P2Ox-like"/>
</dbReference>
<dbReference type="EMBL" id="RBIR01000009">
    <property type="protein sequence ID" value="RKR13762.1"/>
    <property type="molecule type" value="Genomic_DNA"/>
</dbReference>
<comment type="cofactor">
    <cofactor evidence="1">
        <name>FAD</name>
        <dbReference type="ChEBI" id="CHEBI:57692"/>
    </cofactor>
</comment>
<evidence type="ECO:0000256" key="1">
    <source>
        <dbReference type="ARBA" id="ARBA00001974"/>
    </source>
</evidence>
<evidence type="ECO:0000256" key="2">
    <source>
        <dbReference type="ARBA" id="ARBA00010790"/>
    </source>
</evidence>
<dbReference type="PANTHER" id="PTHR42784">
    <property type="entry name" value="PYRANOSE 2-OXIDASE"/>
    <property type="match status" value="1"/>
</dbReference>
<evidence type="ECO:0000256" key="3">
    <source>
        <dbReference type="ARBA" id="ARBA00022630"/>
    </source>
</evidence>
<keyword evidence="4" id="KW-0274">FAD</keyword>
<dbReference type="AlphaFoldDB" id="A0A495EA18"/>
<dbReference type="Proteomes" id="UP000276055">
    <property type="component" value="Unassembled WGS sequence"/>
</dbReference>
<evidence type="ECO:0000256" key="5">
    <source>
        <dbReference type="ARBA" id="ARBA00023002"/>
    </source>
</evidence>
<comment type="similarity">
    <text evidence="2">Belongs to the GMC oxidoreductase family.</text>
</comment>
<sequence>MKSFRILTPYETELADALFETMFPSDGDSPDVREAGVTEYLDLTLEGYGRKHLPKYQWLFGALDRYAQEQHGRNFAALTLDERTDVLILLEQGELTGTLPAKEQRELFSQVVAHLQEGLFADPAHGGNRNAAGWKFLRHPGVWLENSVEENLSAEHVTKGGVIKTLADAMQEIPRDTDGHRLKQLGYENAVNPQMTDEVDVLLVGVGAMGGLSAQVFAEAGLSVVGLEAGPFRPLDEFLPDELEHAYYTRGGLGPKFQQETPRWRESADEEDSREATFSLGRMVNGVGGSAGHYGSWLRRFHPWQFAPKSHYDGLYGPGALPEDCTLADWPVSYEDLEPFYTKLEHLIGIAGDESNPFVKRSKPLPLPPTRPFILGNKFTETAKAAGLHPHPVPVGFTTESYGGRPATGYSAWNNGLGSFRGDRWHPGLGPVPAAIETGSFELRTHSRVTRIIMDDSGAARGVEWVDPLGRVRRQYARAVILSAYTYENLRLMYLSADSRHENGLGNNTGQLGLHYMTKMFGHVDALFPGTEFNRHTGPAAQGVVLDDYLSPDFRSLDHGFIGGATLGAEQQALPLQIARETLPGDVRRWGVDYRDHLKLWSQQGVIRIQPDALPYASHRLEIDPRHRDSSGLGMPLVRVTYRLRENERRLASWMADRATGLLKDMGATKTWKGPYFTGVGSSHDLGGARFGHDPAATVLDENLAVHDTRNLYMYSGAAFPSCPGINPTLTIWAIVMRAAEHLAGELGGQRKDQP</sequence>